<evidence type="ECO:0000313" key="7">
    <source>
        <dbReference type="Proteomes" id="UP000182894"/>
    </source>
</evidence>
<name>A0A1G8GDC3_9PSED</name>
<dbReference type="GO" id="GO:0005737">
    <property type="term" value="C:cytoplasm"/>
    <property type="evidence" value="ECO:0007669"/>
    <property type="project" value="UniProtKB-SubCell"/>
</dbReference>
<dbReference type="Gene3D" id="3.40.50.12370">
    <property type="match status" value="1"/>
</dbReference>
<dbReference type="InterPro" id="IPR006016">
    <property type="entry name" value="UspA"/>
</dbReference>
<evidence type="ECO:0000313" key="6">
    <source>
        <dbReference type="EMBL" id="SDH92369.1"/>
    </source>
</evidence>
<comment type="similarity">
    <text evidence="2">Belongs to the universal stress protein A family.</text>
</comment>
<evidence type="ECO:0000259" key="5">
    <source>
        <dbReference type="Pfam" id="PF00582"/>
    </source>
</evidence>
<dbReference type="SUPFAM" id="SSF52402">
    <property type="entry name" value="Adenine nucleotide alpha hydrolases-like"/>
    <property type="match status" value="2"/>
</dbReference>
<evidence type="ECO:0000256" key="2">
    <source>
        <dbReference type="ARBA" id="ARBA00008791"/>
    </source>
</evidence>
<dbReference type="PANTHER" id="PTHR47892:SF1">
    <property type="entry name" value="UNIVERSAL STRESS PROTEIN E"/>
    <property type="match status" value="1"/>
</dbReference>
<keyword evidence="7" id="KW-1185">Reference proteome</keyword>
<dbReference type="STRING" id="89065.SAMN05216605_109101"/>
<dbReference type="AlphaFoldDB" id="A0A1G8GDC3"/>
<evidence type="ECO:0000256" key="3">
    <source>
        <dbReference type="ARBA" id="ARBA00022490"/>
    </source>
</evidence>
<comment type="subcellular location">
    <subcellularLocation>
        <location evidence="1">Cytoplasm</location>
    </subcellularLocation>
</comment>
<comment type="function">
    <text evidence="4">Required for resistance to DNA-damaging agents.</text>
</comment>
<reference evidence="7" key="1">
    <citation type="submission" date="2016-10" db="EMBL/GenBank/DDBJ databases">
        <authorList>
            <person name="Varghese N."/>
            <person name="Submissions S."/>
        </authorList>
    </citation>
    <scope>NUCLEOTIDE SEQUENCE [LARGE SCALE GENOMIC DNA]</scope>
    <source>
        <strain evidence="7">ATCC 700689</strain>
    </source>
</reference>
<evidence type="ECO:0000256" key="4">
    <source>
        <dbReference type="ARBA" id="ARBA00037131"/>
    </source>
</evidence>
<dbReference type="PANTHER" id="PTHR47892">
    <property type="entry name" value="UNIVERSAL STRESS PROTEIN E"/>
    <property type="match status" value="1"/>
</dbReference>
<dbReference type="EMBL" id="FNCO01000009">
    <property type="protein sequence ID" value="SDH92369.1"/>
    <property type="molecule type" value="Genomic_DNA"/>
</dbReference>
<dbReference type="Proteomes" id="UP000182894">
    <property type="component" value="Unassembled WGS sequence"/>
</dbReference>
<keyword evidence="3" id="KW-0963">Cytoplasm</keyword>
<proteinExistence type="inferred from homology"/>
<dbReference type="Pfam" id="PF00582">
    <property type="entry name" value="Usp"/>
    <property type="match status" value="2"/>
</dbReference>
<feature type="domain" description="UspA" evidence="5">
    <location>
        <begin position="19"/>
        <end position="145"/>
    </location>
</feature>
<accession>A0A1G8GDC3</accession>
<organism evidence="6 7">
    <name type="scientific">Pseudomonas abietaniphila</name>
    <dbReference type="NCBI Taxonomy" id="89065"/>
    <lineage>
        <taxon>Bacteria</taxon>
        <taxon>Pseudomonadati</taxon>
        <taxon>Pseudomonadota</taxon>
        <taxon>Gammaproteobacteria</taxon>
        <taxon>Pseudomonadales</taxon>
        <taxon>Pseudomonadaceae</taxon>
        <taxon>Pseudomonas</taxon>
    </lineage>
</organism>
<feature type="domain" description="UspA" evidence="5">
    <location>
        <begin position="154"/>
        <end position="296"/>
    </location>
</feature>
<gene>
    <name evidence="6" type="ORF">SAMN05216605_109101</name>
</gene>
<evidence type="ECO:0000256" key="1">
    <source>
        <dbReference type="ARBA" id="ARBA00004496"/>
    </source>
</evidence>
<sequence>MFEPERLMLIASPLMNKTPAFDRAAALAHAKDAALHIVAFDYVDGLATAGLVNERALREMREGYLLRHREWLEEQAHSIRNQGVQVTTEVVWVAQPLEEIMVHIREINPSLVIKDLEQESWLMRMLFTSLDLRLLHDCPAPLHLVSKVTHALPRRVLAAVDTFGPDDQFAGINEAIITHAEKLAAQCDAQLHLIYAYDLTSVFASQDAVGFSSDLAQTLYEAEEGAFNTLAAQFGVPDECKHLVMGYPAKVIRAFAETESIDVIVMGTVHRNRLSALLGSTTEQVAYHMPSSLLVVNPRSSEHRASE</sequence>
<protein>
    <submittedName>
        <fullName evidence="6">Universal stress protein E</fullName>
    </submittedName>
</protein>